<keyword evidence="1" id="KW-0812">Transmembrane</keyword>
<accession>A0A2T7TA37</accession>
<evidence type="ECO:0008006" key="4">
    <source>
        <dbReference type="Google" id="ProtNLM"/>
    </source>
</evidence>
<dbReference type="Proteomes" id="UP000245992">
    <property type="component" value="Unassembled WGS sequence"/>
</dbReference>
<dbReference type="RefSeq" id="WP_030355704.1">
    <property type="nucleotide sequence ID" value="NZ_AZSP01000123.1"/>
</dbReference>
<keyword evidence="1" id="KW-1133">Transmembrane helix</keyword>
<dbReference type="AlphaFoldDB" id="A0A2T7TA37"/>
<evidence type="ECO:0000256" key="1">
    <source>
        <dbReference type="SAM" id="Phobius"/>
    </source>
</evidence>
<keyword evidence="1" id="KW-0472">Membrane</keyword>
<organism evidence="2 3">
    <name type="scientific">Streptomyces scopuliridis RB72</name>
    <dbReference type="NCBI Taxonomy" id="1440053"/>
    <lineage>
        <taxon>Bacteria</taxon>
        <taxon>Bacillati</taxon>
        <taxon>Actinomycetota</taxon>
        <taxon>Actinomycetes</taxon>
        <taxon>Kitasatosporales</taxon>
        <taxon>Streptomycetaceae</taxon>
        <taxon>Streptomyces</taxon>
    </lineage>
</organism>
<feature type="transmembrane region" description="Helical" evidence="1">
    <location>
        <begin position="117"/>
        <end position="139"/>
    </location>
</feature>
<evidence type="ECO:0000313" key="3">
    <source>
        <dbReference type="Proteomes" id="UP000245992"/>
    </source>
</evidence>
<dbReference type="EMBL" id="AZSP01000123">
    <property type="protein sequence ID" value="PVE12030.1"/>
    <property type="molecule type" value="Genomic_DNA"/>
</dbReference>
<evidence type="ECO:0000313" key="2">
    <source>
        <dbReference type="EMBL" id="PVE12030.1"/>
    </source>
</evidence>
<protein>
    <recommendedName>
        <fullName evidence="4">DUF3592 domain-containing protein</fullName>
    </recommendedName>
</protein>
<name>A0A2T7TA37_9ACTN</name>
<dbReference type="OrthoDB" id="4313584at2"/>
<dbReference type="STRING" id="1440053.GCA_000718095_06807"/>
<proteinExistence type="predicted"/>
<feature type="transmembrane region" description="Helical" evidence="1">
    <location>
        <begin position="6"/>
        <end position="26"/>
    </location>
</feature>
<keyword evidence="3" id="KW-1185">Reference proteome</keyword>
<comment type="caution">
    <text evidence="2">The sequence shown here is derived from an EMBL/GenBank/DDBJ whole genome shotgun (WGS) entry which is preliminary data.</text>
</comment>
<reference evidence="2 3" key="1">
    <citation type="submission" date="2013-12" db="EMBL/GenBank/DDBJ databases">
        <title>Annotated genome of Streptomyces scopuliridis.</title>
        <authorList>
            <person name="Olson J.B."/>
        </authorList>
    </citation>
    <scope>NUCLEOTIDE SEQUENCE [LARGE SCALE GENOMIC DNA]</scope>
    <source>
        <strain evidence="2 3">RB72</strain>
    </source>
</reference>
<sequence length="140" mass="14897">MDIPGGDYVFFGGMTLLFGWLAAHYARRLAAGARALRAGGRAPGVCVRIESEPYNRSDARRYVFSFRTPDGRSVEFEDLATGAVRVGSQVTVAYDPVAPERTATVAGRGNWSPVAQYVLLVTGCGLAACCFAAVLVFTAV</sequence>
<gene>
    <name evidence="2" type="ORF">Y717_06360</name>
</gene>